<dbReference type="AlphaFoldDB" id="A0A0T6LVP1"/>
<name>A0A0T6LVP1_WENVI</name>
<keyword evidence="1" id="KW-0472">Membrane</keyword>
<feature type="transmembrane region" description="Helical" evidence="1">
    <location>
        <begin position="45"/>
        <end position="65"/>
    </location>
</feature>
<protein>
    <recommendedName>
        <fullName evidence="4">Integral membrane protein</fullName>
    </recommendedName>
</protein>
<evidence type="ECO:0008006" key="4">
    <source>
        <dbReference type="Google" id="ProtNLM"/>
    </source>
</evidence>
<evidence type="ECO:0000256" key="1">
    <source>
        <dbReference type="SAM" id="Phobius"/>
    </source>
</evidence>
<keyword evidence="1" id="KW-1133">Transmembrane helix</keyword>
<dbReference type="EMBL" id="LLZU01000007">
    <property type="protein sequence ID" value="KRV50072.1"/>
    <property type="molecule type" value="Genomic_DNA"/>
</dbReference>
<gene>
    <name evidence="2" type="ORF">AQ490_17810</name>
</gene>
<proteinExistence type="predicted"/>
<organism evidence="2 3">
    <name type="scientific">Wenjunlia vitaminophila</name>
    <name type="common">Streptomyces vitaminophilus</name>
    <dbReference type="NCBI Taxonomy" id="76728"/>
    <lineage>
        <taxon>Bacteria</taxon>
        <taxon>Bacillati</taxon>
        <taxon>Actinomycetota</taxon>
        <taxon>Actinomycetes</taxon>
        <taxon>Kitasatosporales</taxon>
        <taxon>Streptomycetaceae</taxon>
        <taxon>Wenjunlia</taxon>
    </lineage>
</organism>
<dbReference type="Proteomes" id="UP000050867">
    <property type="component" value="Unassembled WGS sequence"/>
</dbReference>
<dbReference type="eggNOG" id="ENOG50347P2">
    <property type="taxonomic scope" value="Bacteria"/>
</dbReference>
<accession>A0A0T6LVP1</accession>
<sequence>MSNETPRDPGDVLVRVGAAVFLVGAVATAVTVVPLLLDLDPLPTAAYLVSMLMGVGFLISGAGLLRSIRAQRRQARAAQ</sequence>
<keyword evidence="1" id="KW-0812">Transmembrane</keyword>
<evidence type="ECO:0000313" key="2">
    <source>
        <dbReference type="EMBL" id="KRV50072.1"/>
    </source>
</evidence>
<feature type="transmembrane region" description="Helical" evidence="1">
    <location>
        <begin position="12"/>
        <end position="33"/>
    </location>
</feature>
<evidence type="ECO:0000313" key="3">
    <source>
        <dbReference type="Proteomes" id="UP000050867"/>
    </source>
</evidence>
<comment type="caution">
    <text evidence="2">The sequence shown here is derived from an EMBL/GenBank/DDBJ whole genome shotgun (WGS) entry which is preliminary data.</text>
</comment>
<keyword evidence="3" id="KW-1185">Reference proteome</keyword>
<dbReference type="RefSeq" id="WP_018384546.1">
    <property type="nucleotide sequence ID" value="NZ_LLZU01000007.1"/>
</dbReference>
<reference evidence="2 3" key="1">
    <citation type="submission" date="2015-10" db="EMBL/GenBank/DDBJ databases">
        <title>Draft genome sequence of pyrrolomycin-producing Streptomyces vitaminophilus.</title>
        <authorList>
            <person name="Graham D.E."/>
            <person name="Mahan K.M."/>
            <person name="Klingeman D.M."/>
            <person name="Hettich R.L."/>
            <person name="Parry R.J."/>
        </authorList>
    </citation>
    <scope>NUCLEOTIDE SEQUENCE [LARGE SCALE GENOMIC DNA]</scope>
    <source>
        <strain evidence="2 3">ATCC 31673</strain>
    </source>
</reference>